<feature type="domain" description="PKS/mFAS DH" evidence="2">
    <location>
        <begin position="1"/>
        <end position="149"/>
    </location>
</feature>
<dbReference type="InterPro" id="IPR049552">
    <property type="entry name" value="PKS_DH_N"/>
</dbReference>
<reference evidence="3" key="1">
    <citation type="submission" date="2022-12" db="EMBL/GenBank/DDBJ databases">
        <authorList>
            <person name="Petersen C."/>
        </authorList>
    </citation>
    <scope>NUCLEOTIDE SEQUENCE</scope>
    <source>
        <strain evidence="3">IBT 29495</strain>
    </source>
</reference>
<sequence length="149" mass="17162">MEEPWWRNFLRVHEIPWVKDHEITGQLIYPGTAYLVVAIEAAKTLVHPTPTVSGFRLRDVGFKAVLRNSETTEGVETMVALRRKPEFANRESSYSTSSVWFEFKISSYQTRSESWMEHCTDLVAVEYGSNKNNTIVMDDPSVKFRGSQK</sequence>
<proteinExistence type="predicted"/>
<dbReference type="AlphaFoldDB" id="A0A9X0CB33"/>
<organism evidence="3 4">
    <name type="scientific">Penicillium fimorum</name>
    <dbReference type="NCBI Taxonomy" id="1882269"/>
    <lineage>
        <taxon>Eukaryota</taxon>
        <taxon>Fungi</taxon>
        <taxon>Dikarya</taxon>
        <taxon>Ascomycota</taxon>
        <taxon>Pezizomycotina</taxon>
        <taxon>Eurotiomycetes</taxon>
        <taxon>Eurotiomycetidae</taxon>
        <taxon>Eurotiales</taxon>
        <taxon>Aspergillaceae</taxon>
        <taxon>Penicillium</taxon>
    </lineage>
</organism>
<evidence type="ECO:0000313" key="4">
    <source>
        <dbReference type="Proteomes" id="UP001149954"/>
    </source>
</evidence>
<dbReference type="PROSITE" id="PS52019">
    <property type="entry name" value="PKS_MFAS_DH"/>
    <property type="match status" value="1"/>
</dbReference>
<name>A0A9X0CB33_9EURO</name>
<evidence type="ECO:0000259" key="2">
    <source>
        <dbReference type="PROSITE" id="PS52019"/>
    </source>
</evidence>
<gene>
    <name evidence="3" type="ORF">N7463_004716</name>
</gene>
<dbReference type="InterPro" id="IPR049900">
    <property type="entry name" value="PKS_mFAS_DH"/>
</dbReference>
<dbReference type="GO" id="GO:0016740">
    <property type="term" value="F:transferase activity"/>
    <property type="evidence" value="ECO:0007669"/>
    <property type="project" value="UniProtKB-KW"/>
</dbReference>
<dbReference type="Gene3D" id="3.10.129.110">
    <property type="entry name" value="Polyketide synthase dehydratase"/>
    <property type="match status" value="1"/>
</dbReference>
<dbReference type="Proteomes" id="UP001149954">
    <property type="component" value="Unassembled WGS sequence"/>
</dbReference>
<protein>
    <submittedName>
        <fullName evidence="3">Acyl transferase/acyl hydrolase/lysophospholipase</fullName>
    </submittedName>
</protein>
<dbReference type="EMBL" id="JAPWDS010000002">
    <property type="protein sequence ID" value="KAJ5515164.1"/>
    <property type="molecule type" value="Genomic_DNA"/>
</dbReference>
<feature type="region of interest" description="N-terminal hotdog fold" evidence="1">
    <location>
        <begin position="1"/>
        <end position="130"/>
    </location>
</feature>
<comment type="caution">
    <text evidence="3">The sequence shown here is derived from an EMBL/GenBank/DDBJ whole genome shotgun (WGS) entry which is preliminary data.</text>
</comment>
<accession>A0A9X0CB33</accession>
<keyword evidence="3" id="KW-0808">Transferase</keyword>
<keyword evidence="3" id="KW-0378">Hydrolase</keyword>
<evidence type="ECO:0000313" key="3">
    <source>
        <dbReference type="EMBL" id="KAJ5515164.1"/>
    </source>
</evidence>
<keyword evidence="4" id="KW-1185">Reference proteome</keyword>
<dbReference type="Pfam" id="PF21089">
    <property type="entry name" value="PKS_DH_N"/>
    <property type="match status" value="1"/>
</dbReference>
<dbReference type="GO" id="GO:0016787">
    <property type="term" value="F:hydrolase activity"/>
    <property type="evidence" value="ECO:0007669"/>
    <property type="project" value="UniProtKB-KW"/>
</dbReference>
<reference evidence="3" key="2">
    <citation type="journal article" date="2023" name="IMA Fungus">
        <title>Comparative genomic study of the Penicillium genus elucidates a diverse pangenome and 15 lateral gene transfer events.</title>
        <authorList>
            <person name="Petersen C."/>
            <person name="Sorensen T."/>
            <person name="Nielsen M.R."/>
            <person name="Sondergaard T.E."/>
            <person name="Sorensen J.L."/>
            <person name="Fitzpatrick D.A."/>
            <person name="Frisvad J.C."/>
            <person name="Nielsen K.L."/>
        </authorList>
    </citation>
    <scope>NUCLEOTIDE SEQUENCE</scope>
    <source>
        <strain evidence="3">IBT 29495</strain>
    </source>
</reference>
<comment type="caution">
    <text evidence="1">Lacks conserved residue(s) required for the propagation of feature annotation.</text>
</comment>
<dbReference type="OrthoDB" id="329835at2759"/>
<evidence type="ECO:0000256" key="1">
    <source>
        <dbReference type="PROSITE-ProRule" id="PRU01363"/>
    </source>
</evidence>
<dbReference type="InterPro" id="IPR042104">
    <property type="entry name" value="PKS_dehydratase_sf"/>
</dbReference>